<gene>
    <name evidence="6" type="ORF">N4S67_27580</name>
</gene>
<dbReference type="Gene3D" id="1.10.357.10">
    <property type="entry name" value="Tetracycline Repressor, domain 2"/>
    <property type="match status" value="1"/>
</dbReference>
<keyword evidence="7" id="KW-1185">Reference proteome</keyword>
<keyword evidence="2 4" id="KW-0238">DNA-binding</keyword>
<dbReference type="InterPro" id="IPR009057">
    <property type="entry name" value="Homeodomain-like_sf"/>
</dbReference>
<evidence type="ECO:0000313" key="6">
    <source>
        <dbReference type="EMBL" id="MCT7662165.1"/>
    </source>
</evidence>
<evidence type="ECO:0000259" key="5">
    <source>
        <dbReference type="PROSITE" id="PS50977"/>
    </source>
</evidence>
<dbReference type="PANTHER" id="PTHR30055">
    <property type="entry name" value="HTH-TYPE TRANSCRIPTIONAL REGULATOR RUTR"/>
    <property type="match status" value="1"/>
</dbReference>
<accession>A0ABT2MIP9</accession>
<dbReference type="InterPro" id="IPR001647">
    <property type="entry name" value="HTH_TetR"/>
</dbReference>
<keyword evidence="3" id="KW-0804">Transcription</keyword>
<evidence type="ECO:0000256" key="3">
    <source>
        <dbReference type="ARBA" id="ARBA00023163"/>
    </source>
</evidence>
<dbReference type="PRINTS" id="PR00455">
    <property type="entry name" value="HTHTETR"/>
</dbReference>
<organism evidence="6 7">
    <name type="scientific">Mycobacterium deserti</name>
    <dbReference type="NCBI Taxonomy" id="2978347"/>
    <lineage>
        <taxon>Bacteria</taxon>
        <taxon>Bacillati</taxon>
        <taxon>Actinomycetota</taxon>
        <taxon>Actinomycetes</taxon>
        <taxon>Mycobacteriales</taxon>
        <taxon>Mycobacteriaceae</taxon>
        <taxon>Mycobacterium</taxon>
    </lineage>
</organism>
<comment type="caution">
    <text evidence="6">The sequence shown here is derived from an EMBL/GenBank/DDBJ whole genome shotgun (WGS) entry which is preliminary data.</text>
</comment>
<evidence type="ECO:0000313" key="7">
    <source>
        <dbReference type="Proteomes" id="UP001206639"/>
    </source>
</evidence>
<feature type="domain" description="HTH tetR-type" evidence="5">
    <location>
        <begin position="15"/>
        <end position="75"/>
    </location>
</feature>
<proteinExistence type="predicted"/>
<dbReference type="SUPFAM" id="SSF46689">
    <property type="entry name" value="Homeodomain-like"/>
    <property type="match status" value="1"/>
</dbReference>
<dbReference type="Pfam" id="PF00440">
    <property type="entry name" value="TetR_N"/>
    <property type="match status" value="1"/>
</dbReference>
<sequence>MTVLSEIDGSGADELSSVERIRNAALNCFARDGASATSLRTVAGAAGVSLGLVQHHFATKAGLIKAVDDHVMGTVLATVSRPIPDPPADSIVEIGNRVVRFIREQPVIVDYVGRALVDGSPLGNMIFDQLAELGMARWEQRRDNGETRPDLDMTWAALNALVLALGTLILRGHIERHLPERFDSPDQLRRWQTATDALLREGQLRHTHDYDDE</sequence>
<name>A0ABT2MIP9_9MYCO</name>
<dbReference type="PANTHER" id="PTHR30055:SF234">
    <property type="entry name" value="HTH-TYPE TRANSCRIPTIONAL REGULATOR BETI"/>
    <property type="match status" value="1"/>
</dbReference>
<protein>
    <submittedName>
        <fullName evidence="6">TetR/AcrR family transcriptional regulator</fullName>
    </submittedName>
</protein>
<dbReference type="PROSITE" id="PS50977">
    <property type="entry name" value="HTH_TETR_2"/>
    <property type="match status" value="1"/>
</dbReference>
<keyword evidence="1" id="KW-0805">Transcription regulation</keyword>
<feature type="DNA-binding region" description="H-T-H motif" evidence="4">
    <location>
        <begin position="38"/>
        <end position="57"/>
    </location>
</feature>
<evidence type="ECO:0000256" key="1">
    <source>
        <dbReference type="ARBA" id="ARBA00023015"/>
    </source>
</evidence>
<dbReference type="Proteomes" id="UP001206639">
    <property type="component" value="Unassembled WGS sequence"/>
</dbReference>
<dbReference type="EMBL" id="JAODWD010000008">
    <property type="protein sequence ID" value="MCT7662165.1"/>
    <property type="molecule type" value="Genomic_DNA"/>
</dbReference>
<evidence type="ECO:0000256" key="4">
    <source>
        <dbReference type="PROSITE-ProRule" id="PRU00335"/>
    </source>
</evidence>
<reference evidence="7" key="1">
    <citation type="submission" date="2023-07" db="EMBL/GenBank/DDBJ databases">
        <authorList>
            <person name="Deng Y."/>
            <person name="Zhang Y.-Q."/>
        </authorList>
    </citation>
    <scope>NUCLEOTIDE SEQUENCE [LARGE SCALE GENOMIC DNA]</scope>
    <source>
        <strain evidence="7">CPCC 205710</strain>
    </source>
</reference>
<evidence type="ECO:0000256" key="2">
    <source>
        <dbReference type="ARBA" id="ARBA00023125"/>
    </source>
</evidence>
<dbReference type="InterPro" id="IPR050109">
    <property type="entry name" value="HTH-type_TetR-like_transc_reg"/>
</dbReference>